<dbReference type="Pfam" id="PF00076">
    <property type="entry name" value="RRM_1"/>
    <property type="match status" value="1"/>
</dbReference>
<proteinExistence type="predicted"/>
<dbReference type="SUPFAM" id="SSF54928">
    <property type="entry name" value="RNA-binding domain, RBD"/>
    <property type="match status" value="1"/>
</dbReference>
<dbReference type="InterPro" id="IPR052462">
    <property type="entry name" value="SLIRP/GR-RBP-like"/>
</dbReference>
<dbReference type="PROSITE" id="PS50102">
    <property type="entry name" value="RRM"/>
    <property type="match status" value="1"/>
</dbReference>
<name>A0A0G0I4H6_9BACT</name>
<dbReference type="GO" id="GO:0003723">
    <property type="term" value="F:RNA binding"/>
    <property type="evidence" value="ECO:0007669"/>
    <property type="project" value="UniProtKB-KW"/>
</dbReference>
<reference evidence="3 4" key="1">
    <citation type="journal article" date="2015" name="Nature">
        <title>rRNA introns, odd ribosomes, and small enigmatic genomes across a large radiation of phyla.</title>
        <authorList>
            <person name="Brown C.T."/>
            <person name="Hug L.A."/>
            <person name="Thomas B.C."/>
            <person name="Sharon I."/>
            <person name="Castelle C.J."/>
            <person name="Singh A."/>
            <person name="Wilkins M.J."/>
            <person name="Williams K.H."/>
            <person name="Banfield J.F."/>
        </authorList>
    </citation>
    <scope>NUCLEOTIDE SEQUENCE [LARGE SCALE GENOMIC DNA]</scope>
</reference>
<dbReference type="InterPro" id="IPR048289">
    <property type="entry name" value="RRM2_NsCP33-like"/>
</dbReference>
<comment type="caution">
    <text evidence="3">The sequence shown here is derived from an EMBL/GenBank/DDBJ whole genome shotgun (WGS) entry which is preliminary data.</text>
</comment>
<dbReference type="PANTHER" id="PTHR48027">
    <property type="entry name" value="HETEROGENEOUS NUCLEAR RIBONUCLEOPROTEIN 87F-RELATED"/>
    <property type="match status" value="1"/>
</dbReference>
<evidence type="ECO:0000259" key="2">
    <source>
        <dbReference type="PROSITE" id="PS50102"/>
    </source>
</evidence>
<dbReference type="AlphaFoldDB" id="A0A0G0I4H6"/>
<dbReference type="Gene3D" id="3.30.70.330">
    <property type="match status" value="1"/>
</dbReference>
<dbReference type="InterPro" id="IPR012677">
    <property type="entry name" value="Nucleotide-bd_a/b_plait_sf"/>
</dbReference>
<dbReference type="InterPro" id="IPR035979">
    <property type="entry name" value="RBD_domain_sf"/>
</dbReference>
<dbReference type="CDD" id="cd21608">
    <property type="entry name" value="RRM2_NsCP33_like"/>
    <property type="match status" value="1"/>
</dbReference>
<evidence type="ECO:0000313" key="3">
    <source>
        <dbReference type="EMBL" id="KKQ50213.1"/>
    </source>
</evidence>
<feature type="domain" description="RRM" evidence="2">
    <location>
        <begin position="3"/>
        <end position="80"/>
    </location>
</feature>
<dbReference type="EMBL" id="LBTX01000008">
    <property type="protein sequence ID" value="KKQ50213.1"/>
    <property type="molecule type" value="Genomic_DNA"/>
</dbReference>
<dbReference type="InterPro" id="IPR000504">
    <property type="entry name" value="RRM_dom"/>
</dbReference>
<keyword evidence="1" id="KW-0694">RNA-binding</keyword>
<dbReference type="Proteomes" id="UP000034231">
    <property type="component" value="Unassembled WGS sequence"/>
</dbReference>
<evidence type="ECO:0000256" key="1">
    <source>
        <dbReference type="ARBA" id="ARBA00022884"/>
    </source>
</evidence>
<organism evidence="3 4">
    <name type="scientific">Candidatus Shapirobacteria bacterium GW2011_GWE1_38_10</name>
    <dbReference type="NCBI Taxonomy" id="1618488"/>
    <lineage>
        <taxon>Bacteria</taxon>
        <taxon>Candidatus Shapironibacteriota</taxon>
    </lineage>
</organism>
<accession>A0A0G0I4H6</accession>
<dbReference type="SMART" id="SM00360">
    <property type="entry name" value="RRM"/>
    <property type="match status" value="1"/>
</dbReference>
<sequence>MAKKLFVGNLSYNMTDEQLNAVFAPFGTIISANIVFDKFSHRSKGFGFVEFETEEMAQAALSLDGSEQDGRNIAVKEALPRPDRPQM</sequence>
<protein>
    <submittedName>
        <fullName evidence="3">RRM domain-containing RNA-binding protein</fullName>
    </submittedName>
</protein>
<gene>
    <name evidence="3" type="ORF">US68_C0008G0098</name>
</gene>
<evidence type="ECO:0000313" key="4">
    <source>
        <dbReference type="Proteomes" id="UP000034231"/>
    </source>
</evidence>